<dbReference type="RefSeq" id="XP_068138465.1">
    <property type="nucleotide sequence ID" value="XM_068282364.1"/>
</dbReference>
<dbReference type="EMBL" id="CP017555">
    <property type="protein sequence ID" value="AOW02809.1"/>
    <property type="molecule type" value="Genomic_DNA"/>
</dbReference>
<gene>
    <name evidence="1" type="ORF">YALI1_C18730g</name>
</gene>
<protein>
    <submittedName>
        <fullName evidence="1">Uncharacterized protein</fullName>
    </submittedName>
</protein>
<dbReference type="AlphaFoldDB" id="A0A1D8NB07"/>
<evidence type="ECO:0000313" key="1">
    <source>
        <dbReference type="EMBL" id="AOW02809.1"/>
    </source>
</evidence>
<accession>A0A1D8NB07</accession>
<name>A0A1D8NB07_YARLL</name>
<evidence type="ECO:0000313" key="2">
    <source>
        <dbReference type="Proteomes" id="UP000182444"/>
    </source>
</evidence>
<reference evidence="1 2" key="1">
    <citation type="journal article" date="2016" name="PLoS ONE">
        <title>Sequence Assembly of Yarrowia lipolytica Strain W29/CLIB89 Shows Transposable Element Diversity.</title>
        <authorList>
            <person name="Magnan C."/>
            <person name="Yu J."/>
            <person name="Chang I."/>
            <person name="Jahn E."/>
            <person name="Kanomata Y."/>
            <person name="Wu J."/>
            <person name="Zeller M."/>
            <person name="Oakes M."/>
            <person name="Baldi P."/>
            <person name="Sandmeyer S."/>
        </authorList>
    </citation>
    <scope>NUCLEOTIDE SEQUENCE [LARGE SCALE GENOMIC DNA]</scope>
    <source>
        <strain evidence="2">CLIB89(W29)</strain>
    </source>
</reference>
<dbReference type="Proteomes" id="UP000182444">
    <property type="component" value="Chromosome 1C"/>
</dbReference>
<organism evidence="1 2">
    <name type="scientific">Yarrowia lipolytica</name>
    <name type="common">Candida lipolytica</name>
    <dbReference type="NCBI Taxonomy" id="4952"/>
    <lineage>
        <taxon>Eukaryota</taxon>
        <taxon>Fungi</taxon>
        <taxon>Dikarya</taxon>
        <taxon>Ascomycota</taxon>
        <taxon>Saccharomycotina</taxon>
        <taxon>Dipodascomycetes</taxon>
        <taxon>Dipodascales</taxon>
        <taxon>Dipodascales incertae sedis</taxon>
        <taxon>Yarrowia</taxon>
    </lineage>
</organism>
<dbReference type="GeneID" id="94582997"/>
<proteinExistence type="predicted"/>
<dbReference type="VEuPathDB" id="FungiDB:YALI1_C18730g"/>
<sequence>MAMVFVVNHQRLVEDLLGEYTVCCTFKWVFLNRVFLNRIHAVGASEKSERSGLPEMTIHFRLRGIVFSCGKSR</sequence>